<accession>A0A136A2N6</accession>
<sequence>MNSSLLTNIICVLILAVVGYFLFDTVNPAMSSAMAVALGVILGGLLSIVLSSKANGVSSSTTSQTTDLSTLYVGNLPYRANEQSVQEHFEKYGAVNSVRLMKDRRTGKRKGYGFVEMDAKGADKAIKNLNDSVFQERTLKVRLAKDKVEEEEQ</sequence>
<name>A0A136A2N6_9ALTE</name>
<organism evidence="3 4">
    <name type="scientific">Paraglaciecola hydrolytica</name>
    <dbReference type="NCBI Taxonomy" id="1799789"/>
    <lineage>
        <taxon>Bacteria</taxon>
        <taxon>Pseudomonadati</taxon>
        <taxon>Pseudomonadota</taxon>
        <taxon>Gammaproteobacteria</taxon>
        <taxon>Alteromonadales</taxon>
        <taxon>Alteromonadaceae</taxon>
        <taxon>Paraglaciecola</taxon>
    </lineage>
</organism>
<feature type="domain" description="RRM" evidence="2">
    <location>
        <begin position="69"/>
        <end position="146"/>
    </location>
</feature>
<dbReference type="SMART" id="SM00360">
    <property type="entry name" value="RRM"/>
    <property type="match status" value="1"/>
</dbReference>
<keyword evidence="1" id="KW-0472">Membrane</keyword>
<evidence type="ECO:0000313" key="4">
    <source>
        <dbReference type="Proteomes" id="UP000070299"/>
    </source>
</evidence>
<keyword evidence="4" id="KW-1185">Reference proteome</keyword>
<evidence type="ECO:0000313" key="3">
    <source>
        <dbReference type="EMBL" id="KXI29519.1"/>
    </source>
</evidence>
<dbReference type="InterPro" id="IPR050441">
    <property type="entry name" value="RBM"/>
</dbReference>
<dbReference type="InterPro" id="IPR000504">
    <property type="entry name" value="RRM_dom"/>
</dbReference>
<dbReference type="AlphaFoldDB" id="A0A136A2N6"/>
<dbReference type="Gene3D" id="3.30.70.330">
    <property type="match status" value="1"/>
</dbReference>
<dbReference type="GO" id="GO:0003723">
    <property type="term" value="F:RNA binding"/>
    <property type="evidence" value="ECO:0007669"/>
    <property type="project" value="InterPro"/>
</dbReference>
<dbReference type="PROSITE" id="PS50102">
    <property type="entry name" value="RRM"/>
    <property type="match status" value="1"/>
</dbReference>
<dbReference type="RefSeq" id="WP_068372114.1">
    <property type="nucleotide sequence ID" value="NZ_LSNE01000003.1"/>
</dbReference>
<dbReference type="PANTHER" id="PTHR48034">
    <property type="entry name" value="TRANSFORMER-2 SEX-DETERMINING PROTEIN-RELATED"/>
    <property type="match status" value="1"/>
</dbReference>
<dbReference type="InterPro" id="IPR012677">
    <property type="entry name" value="Nucleotide-bd_a/b_plait_sf"/>
</dbReference>
<dbReference type="STRING" id="1799789.AX660_05530"/>
<dbReference type="Proteomes" id="UP000070299">
    <property type="component" value="Unassembled WGS sequence"/>
</dbReference>
<gene>
    <name evidence="3" type="ORF">AX660_05530</name>
</gene>
<dbReference type="Pfam" id="PF00076">
    <property type="entry name" value="RRM_1"/>
    <property type="match status" value="1"/>
</dbReference>
<keyword evidence="1" id="KW-1133">Transmembrane helix</keyword>
<protein>
    <submittedName>
        <fullName evidence="3">RNA-binding protein</fullName>
    </submittedName>
</protein>
<dbReference type="SUPFAM" id="SSF54928">
    <property type="entry name" value="RNA-binding domain, RBD"/>
    <property type="match status" value="1"/>
</dbReference>
<keyword evidence="1" id="KW-0812">Transmembrane</keyword>
<reference evidence="4" key="1">
    <citation type="submission" date="2016-02" db="EMBL/GenBank/DDBJ databases">
        <authorList>
            <person name="Schultz-Johansen M."/>
            <person name="Glaring M.A."/>
            <person name="Bech P.K."/>
            <person name="Stougaard P."/>
        </authorList>
    </citation>
    <scope>NUCLEOTIDE SEQUENCE [LARGE SCALE GENOMIC DNA]</scope>
    <source>
        <strain evidence="4">S66</strain>
    </source>
</reference>
<dbReference type="InterPro" id="IPR035979">
    <property type="entry name" value="RBD_domain_sf"/>
</dbReference>
<feature type="transmembrane region" description="Helical" evidence="1">
    <location>
        <begin position="29"/>
        <end position="50"/>
    </location>
</feature>
<evidence type="ECO:0000256" key="1">
    <source>
        <dbReference type="SAM" id="Phobius"/>
    </source>
</evidence>
<dbReference type="OrthoDB" id="9798855at2"/>
<dbReference type="EMBL" id="LSNE01000003">
    <property type="protein sequence ID" value="KXI29519.1"/>
    <property type="molecule type" value="Genomic_DNA"/>
</dbReference>
<feature type="transmembrane region" description="Helical" evidence="1">
    <location>
        <begin position="5"/>
        <end position="23"/>
    </location>
</feature>
<comment type="caution">
    <text evidence="3">The sequence shown here is derived from an EMBL/GenBank/DDBJ whole genome shotgun (WGS) entry which is preliminary data.</text>
</comment>
<proteinExistence type="predicted"/>
<evidence type="ECO:0000259" key="2">
    <source>
        <dbReference type="PROSITE" id="PS50102"/>
    </source>
</evidence>